<dbReference type="Proteomes" id="UP000887574">
    <property type="component" value="Unplaced"/>
</dbReference>
<name>A0A915DNZ8_9BILA</name>
<keyword evidence="2" id="KW-1185">Reference proteome</keyword>
<dbReference type="AlphaFoldDB" id="A0A915DNZ8"/>
<evidence type="ECO:0000256" key="1">
    <source>
        <dbReference type="SAM" id="MobiDB-lite"/>
    </source>
</evidence>
<protein>
    <submittedName>
        <fullName evidence="3">Uncharacterized protein</fullName>
    </submittedName>
</protein>
<accession>A0A915DNZ8</accession>
<dbReference type="WBParaSite" id="jg22088">
    <property type="protein sequence ID" value="jg22088"/>
    <property type="gene ID" value="jg22088"/>
</dbReference>
<evidence type="ECO:0000313" key="2">
    <source>
        <dbReference type="Proteomes" id="UP000887574"/>
    </source>
</evidence>
<organism evidence="2 3">
    <name type="scientific">Ditylenchus dipsaci</name>
    <dbReference type="NCBI Taxonomy" id="166011"/>
    <lineage>
        <taxon>Eukaryota</taxon>
        <taxon>Metazoa</taxon>
        <taxon>Ecdysozoa</taxon>
        <taxon>Nematoda</taxon>
        <taxon>Chromadorea</taxon>
        <taxon>Rhabditida</taxon>
        <taxon>Tylenchina</taxon>
        <taxon>Tylenchomorpha</taxon>
        <taxon>Sphaerularioidea</taxon>
        <taxon>Anguinidae</taxon>
        <taxon>Anguininae</taxon>
        <taxon>Ditylenchus</taxon>
    </lineage>
</organism>
<feature type="compositionally biased region" description="Acidic residues" evidence="1">
    <location>
        <begin position="1"/>
        <end position="21"/>
    </location>
</feature>
<feature type="region of interest" description="Disordered" evidence="1">
    <location>
        <begin position="1"/>
        <end position="49"/>
    </location>
</feature>
<evidence type="ECO:0000313" key="3">
    <source>
        <dbReference type="WBParaSite" id="jg22088"/>
    </source>
</evidence>
<feature type="compositionally biased region" description="Basic and acidic residues" evidence="1">
    <location>
        <begin position="29"/>
        <end position="43"/>
    </location>
</feature>
<reference evidence="3" key="1">
    <citation type="submission" date="2022-11" db="UniProtKB">
        <authorList>
            <consortium name="WormBaseParasite"/>
        </authorList>
    </citation>
    <scope>IDENTIFICATION</scope>
</reference>
<sequence length="154" mass="16980">MHSESEEEVDVFSDSTDDDLGTESSAQVHENREITSSKADRLPRPSPLSRAPAVPVIRRCLLWWCLAWLSQPKSPQASFSRRQSSYCQWVSQPVFCLHASRSEASGGPILKPQACRCFNPDASLKVRSQCGSVSTSVSLSISVRLLTLMLTVKA</sequence>
<proteinExistence type="predicted"/>